<dbReference type="PROSITE" id="PS51375">
    <property type="entry name" value="PPR"/>
    <property type="match status" value="4"/>
</dbReference>
<feature type="domain" description="DYW" evidence="4">
    <location>
        <begin position="435"/>
        <end position="500"/>
    </location>
</feature>
<dbReference type="Gene3D" id="1.25.40.10">
    <property type="entry name" value="Tetratricopeptide repeat domain"/>
    <property type="match status" value="4"/>
</dbReference>
<evidence type="ECO:0000256" key="3">
    <source>
        <dbReference type="PROSITE-ProRule" id="PRU00708"/>
    </source>
</evidence>
<feature type="repeat" description="PPR" evidence="3">
    <location>
        <begin position="23"/>
        <end position="57"/>
    </location>
</feature>
<dbReference type="PANTHER" id="PTHR47926">
    <property type="entry name" value="PENTATRICOPEPTIDE REPEAT-CONTAINING PROTEIN"/>
    <property type="match status" value="1"/>
</dbReference>
<accession>A0AAD9T942</accession>
<dbReference type="EMBL" id="MU849619">
    <property type="protein sequence ID" value="KAK2631526.1"/>
    <property type="molecule type" value="Genomic_DNA"/>
</dbReference>
<dbReference type="Pfam" id="PF13812">
    <property type="entry name" value="PPR_3"/>
    <property type="match status" value="1"/>
</dbReference>
<evidence type="ECO:0000313" key="5">
    <source>
        <dbReference type="EMBL" id="KAK2631526.1"/>
    </source>
</evidence>
<reference evidence="5 6" key="1">
    <citation type="journal article" date="2014" name="Nature">
        <title>The genome of Eucalyptus grandis.</title>
        <authorList>
            <person name="Myburg A.A."/>
            <person name="Grattapaglia D."/>
            <person name="Tuskan G.A."/>
            <person name="Hellsten U."/>
            <person name="Hayes R.D."/>
            <person name="Grimwood J."/>
            <person name="Jenkins J."/>
            <person name="Lindquist E."/>
            <person name="Tice H."/>
            <person name="Bauer D."/>
            <person name="Goodstein D.M."/>
            <person name="Dubchak I."/>
            <person name="Poliakov A."/>
            <person name="Mizrachi E."/>
            <person name="Kullan A.R."/>
            <person name="Hussey S.G."/>
            <person name="Pinard D."/>
            <person name="van der Merwe K."/>
            <person name="Singh P."/>
            <person name="van Jaarsveld I."/>
            <person name="Silva-Junior O.B."/>
            <person name="Togawa R.C."/>
            <person name="Pappas M.R."/>
            <person name="Faria D.A."/>
            <person name="Sansaloni C.P."/>
            <person name="Petroli C.D."/>
            <person name="Yang X."/>
            <person name="Ranjan P."/>
            <person name="Tschaplinski T.J."/>
            <person name="Ye C.Y."/>
            <person name="Li T."/>
            <person name="Sterck L."/>
            <person name="Vanneste K."/>
            <person name="Murat F."/>
            <person name="Soler M."/>
            <person name="Clemente H.S."/>
            <person name="Saidi N."/>
            <person name="Cassan-Wang H."/>
            <person name="Dunand C."/>
            <person name="Hefer C.A."/>
            <person name="Bornberg-Bauer E."/>
            <person name="Kersting A.R."/>
            <person name="Vining K."/>
            <person name="Amarasinghe V."/>
            <person name="Ranik M."/>
            <person name="Naithani S."/>
            <person name="Elser J."/>
            <person name="Boyd A.E."/>
            <person name="Liston A."/>
            <person name="Spatafora J.W."/>
            <person name="Dharmwardhana P."/>
            <person name="Raja R."/>
            <person name="Sullivan C."/>
            <person name="Romanel E."/>
            <person name="Alves-Ferreira M."/>
            <person name="Kulheim C."/>
            <person name="Foley W."/>
            <person name="Carocha V."/>
            <person name="Paiva J."/>
            <person name="Kudrna D."/>
            <person name="Brommonschenkel S.H."/>
            <person name="Pasquali G."/>
            <person name="Byrne M."/>
            <person name="Rigault P."/>
            <person name="Tibbits J."/>
            <person name="Spokevicius A."/>
            <person name="Jones R.C."/>
            <person name="Steane D.A."/>
            <person name="Vaillancourt R.E."/>
            <person name="Potts B.M."/>
            <person name="Joubert F."/>
            <person name="Barry K."/>
            <person name="Pappas G.J."/>
            <person name="Strauss S.H."/>
            <person name="Jaiswal P."/>
            <person name="Grima-Pettenati J."/>
            <person name="Salse J."/>
            <person name="Van de Peer Y."/>
            <person name="Rokhsar D.S."/>
            <person name="Schmutz J."/>
        </authorList>
    </citation>
    <scope>NUCLEOTIDE SEQUENCE [LARGE SCALE GENOMIC DNA]</scope>
    <source>
        <strain evidence="6">cv. BRASUZ1</strain>
        <tissue evidence="5">Leaf extractions</tissue>
    </source>
</reference>
<dbReference type="GO" id="GO:0003723">
    <property type="term" value="F:RNA binding"/>
    <property type="evidence" value="ECO:0007669"/>
    <property type="project" value="InterPro"/>
</dbReference>
<keyword evidence="6" id="KW-1185">Reference proteome</keyword>
<dbReference type="Proteomes" id="UP000030711">
    <property type="component" value="Unassembled WGS sequence"/>
</dbReference>
<dbReference type="PANTHER" id="PTHR47926:SF468">
    <property type="entry name" value="PENTATRICOPEPTIDE REPEAT-CONTAINING PROTEIN"/>
    <property type="match status" value="1"/>
</dbReference>
<dbReference type="InterPro" id="IPR011990">
    <property type="entry name" value="TPR-like_helical_dom_sf"/>
</dbReference>
<protein>
    <recommendedName>
        <fullName evidence="4">DYW domain-containing protein</fullName>
    </recommendedName>
</protein>
<feature type="repeat" description="PPR" evidence="3">
    <location>
        <begin position="197"/>
        <end position="231"/>
    </location>
</feature>
<gene>
    <name evidence="5" type="ORF">EUGRSUZ_L02792</name>
</gene>
<comment type="similarity">
    <text evidence="1">Belongs to the PPR family. PCMP-H subfamily.</text>
</comment>
<dbReference type="GO" id="GO:0008270">
    <property type="term" value="F:zinc ion binding"/>
    <property type="evidence" value="ECO:0007669"/>
    <property type="project" value="InterPro"/>
</dbReference>
<dbReference type="FunFam" id="1.25.40.10:FF:000158">
    <property type="entry name" value="pentatricopeptide repeat-containing protein At2g33680"/>
    <property type="match status" value="1"/>
</dbReference>
<dbReference type="InterPro" id="IPR032867">
    <property type="entry name" value="DYW_dom"/>
</dbReference>
<dbReference type="Pfam" id="PF01535">
    <property type="entry name" value="PPR"/>
    <property type="match status" value="4"/>
</dbReference>
<proteinExistence type="inferred from homology"/>
<evidence type="ECO:0000259" key="4">
    <source>
        <dbReference type="Pfam" id="PF14432"/>
    </source>
</evidence>
<evidence type="ECO:0000256" key="2">
    <source>
        <dbReference type="ARBA" id="ARBA00022737"/>
    </source>
</evidence>
<comment type="caution">
    <text evidence="5">The sequence shown here is derived from an EMBL/GenBank/DDBJ whole genome shotgun (WGS) entry which is preliminary data.</text>
</comment>
<dbReference type="AlphaFoldDB" id="A0AAD9T942"/>
<keyword evidence="2" id="KW-0677">Repeat</keyword>
<dbReference type="InterPro" id="IPR002885">
    <property type="entry name" value="PPR_rpt"/>
</dbReference>
<feature type="repeat" description="PPR" evidence="3">
    <location>
        <begin position="281"/>
        <end position="315"/>
    </location>
</feature>
<dbReference type="Pfam" id="PF14432">
    <property type="entry name" value="DYW_deaminase"/>
    <property type="match status" value="1"/>
</dbReference>
<dbReference type="GO" id="GO:0099402">
    <property type="term" value="P:plant organ development"/>
    <property type="evidence" value="ECO:0007669"/>
    <property type="project" value="UniProtKB-ARBA"/>
</dbReference>
<sequence>MGRVQTGRLDDALKLFCEMPVRDAICWNTMIEGCLDCGDLITAEELSSEMPEPSVVLWTVMIDGLFRFGQVELIERFFNQMPIRDHAAWNAMFHGYCENARVDDVVKLFEQMPSRNVISWTSMIGELDQNNPSTLTCALSAYAIALSFPLGVQIHAYVFKSGFCLSIFACASLTTFYANCKRIEKATQVFNEAVYRNVVICTALLTGYNLNGRHEDGLKVFSDIMRTSLLPNQCSFEVHVSAVKLQLGSDVFVGNSLVVMYNKCGVIDHAIVVFKRLKEKNIVTWNATICRCAQHDRGMWAMELFSQMIHGSVQPDEITLTGLLSSCSHSGMLQKGRCFFRYFIENTSIELKHEHYACMVDVLGRLWLALLRSCRMHSNLDLAERDANYFLDLEPHCSAAYGQKHLFLSGDKSHPLSENIYWKSDWLKMKLKELGYVPDKMFSPHDVVDEWKEESLFYHSERLAIAFALISIVEGSKVTAMKNLHTCGDCHSAIKLMQRLLIMSSL</sequence>
<name>A0AAD9T942_EUCGR</name>
<dbReference type="NCBIfam" id="TIGR00756">
    <property type="entry name" value="PPR"/>
    <property type="match status" value="3"/>
</dbReference>
<dbReference type="InterPro" id="IPR046960">
    <property type="entry name" value="PPR_At4g14850-like_plant"/>
</dbReference>
<evidence type="ECO:0000256" key="1">
    <source>
        <dbReference type="ARBA" id="ARBA00006643"/>
    </source>
</evidence>
<evidence type="ECO:0000313" key="6">
    <source>
        <dbReference type="Proteomes" id="UP000030711"/>
    </source>
</evidence>
<dbReference type="Pfam" id="PF13041">
    <property type="entry name" value="PPR_2"/>
    <property type="match status" value="1"/>
</dbReference>
<feature type="repeat" description="PPR" evidence="3">
    <location>
        <begin position="85"/>
        <end position="119"/>
    </location>
</feature>
<dbReference type="GO" id="GO:0009451">
    <property type="term" value="P:RNA modification"/>
    <property type="evidence" value="ECO:0007669"/>
    <property type="project" value="InterPro"/>
</dbReference>
<organism evidence="5 6">
    <name type="scientific">Eucalyptus grandis</name>
    <name type="common">Flooded gum</name>
    <dbReference type="NCBI Taxonomy" id="71139"/>
    <lineage>
        <taxon>Eukaryota</taxon>
        <taxon>Viridiplantae</taxon>
        <taxon>Streptophyta</taxon>
        <taxon>Embryophyta</taxon>
        <taxon>Tracheophyta</taxon>
        <taxon>Spermatophyta</taxon>
        <taxon>Magnoliopsida</taxon>
        <taxon>eudicotyledons</taxon>
        <taxon>Gunneridae</taxon>
        <taxon>Pentapetalae</taxon>
        <taxon>rosids</taxon>
        <taxon>malvids</taxon>
        <taxon>Myrtales</taxon>
        <taxon>Myrtaceae</taxon>
        <taxon>Myrtoideae</taxon>
        <taxon>Eucalypteae</taxon>
        <taxon>Eucalyptus</taxon>
    </lineage>
</organism>